<protein>
    <submittedName>
        <fullName evidence="2">Uncharacterized protein</fullName>
    </submittedName>
</protein>
<name>A0A0K2SZJ6_LEPSM</name>
<keyword evidence="1" id="KW-0472">Membrane</keyword>
<proteinExistence type="predicted"/>
<reference evidence="2" key="1">
    <citation type="submission" date="2014-05" db="EMBL/GenBank/DDBJ databases">
        <authorList>
            <person name="Chronopoulou M."/>
        </authorList>
    </citation>
    <scope>NUCLEOTIDE SEQUENCE</scope>
    <source>
        <tissue evidence="2">Whole organism</tissue>
    </source>
</reference>
<keyword evidence="1" id="KW-1133">Transmembrane helix</keyword>
<accession>A0A0K2SZJ6</accession>
<feature type="transmembrane region" description="Helical" evidence="1">
    <location>
        <begin position="12"/>
        <end position="29"/>
    </location>
</feature>
<evidence type="ECO:0000313" key="2">
    <source>
        <dbReference type="EMBL" id="CDW19178.1"/>
    </source>
</evidence>
<evidence type="ECO:0000256" key="1">
    <source>
        <dbReference type="SAM" id="Phobius"/>
    </source>
</evidence>
<dbReference type="EMBL" id="HACA01001817">
    <property type="protein sequence ID" value="CDW19178.1"/>
    <property type="molecule type" value="Transcribed_RNA"/>
</dbReference>
<dbReference type="AlphaFoldDB" id="A0A0K2SZJ6"/>
<keyword evidence="1" id="KW-0812">Transmembrane</keyword>
<sequence>MTVWYAIDTPSSSIAVNLFAGISSLLLLVKEDIFNQKYS</sequence>
<organism evidence="2">
    <name type="scientific">Lepeophtheirus salmonis</name>
    <name type="common">Salmon louse</name>
    <name type="synonym">Caligus salmonis</name>
    <dbReference type="NCBI Taxonomy" id="72036"/>
    <lineage>
        <taxon>Eukaryota</taxon>
        <taxon>Metazoa</taxon>
        <taxon>Ecdysozoa</taxon>
        <taxon>Arthropoda</taxon>
        <taxon>Crustacea</taxon>
        <taxon>Multicrustacea</taxon>
        <taxon>Hexanauplia</taxon>
        <taxon>Copepoda</taxon>
        <taxon>Siphonostomatoida</taxon>
        <taxon>Caligidae</taxon>
        <taxon>Lepeophtheirus</taxon>
    </lineage>
</organism>